<evidence type="ECO:0000313" key="3">
    <source>
        <dbReference type="Proteomes" id="UP000034597"/>
    </source>
</evidence>
<comment type="caution">
    <text evidence="2">The sequence shown here is derived from an EMBL/GenBank/DDBJ whole genome shotgun (WGS) entry which is preliminary data.</text>
</comment>
<protein>
    <submittedName>
        <fullName evidence="2">Uncharacterized protein</fullName>
    </submittedName>
</protein>
<evidence type="ECO:0000313" key="4">
    <source>
        <dbReference type="Proteomes" id="UP000034817"/>
    </source>
</evidence>
<dbReference type="PATRIC" id="fig|2209.60.peg.3080"/>
<dbReference type="Proteomes" id="UP000034597">
    <property type="component" value="Unassembled WGS sequence"/>
</dbReference>
<dbReference type="EMBL" id="JJPP01000135">
    <property type="protein sequence ID" value="KKG77228.1"/>
    <property type="molecule type" value="Genomic_DNA"/>
</dbReference>
<dbReference type="AlphaFoldDB" id="A0A0F8JNC1"/>
<organism evidence="2 4">
    <name type="scientific">Methanosarcina mazei</name>
    <name type="common">Methanosarcina frisia</name>
    <dbReference type="NCBI Taxonomy" id="2209"/>
    <lineage>
        <taxon>Archaea</taxon>
        <taxon>Methanobacteriati</taxon>
        <taxon>Methanobacteriota</taxon>
        <taxon>Stenosarchaea group</taxon>
        <taxon>Methanomicrobia</taxon>
        <taxon>Methanosarcinales</taxon>
        <taxon>Methanosarcinaceae</taxon>
        <taxon>Methanosarcina</taxon>
    </lineage>
</organism>
<dbReference type="EMBL" id="JJOT01000038">
    <property type="protein sequence ID" value="KKG03909.1"/>
    <property type="molecule type" value="Genomic_DNA"/>
</dbReference>
<accession>A0A0F8JNC1</accession>
<gene>
    <name evidence="1" type="ORF">DU40_14320</name>
    <name evidence="2" type="ORF">DU55_00350</name>
</gene>
<evidence type="ECO:0000313" key="2">
    <source>
        <dbReference type="EMBL" id="KKG77228.1"/>
    </source>
</evidence>
<reference evidence="3 4" key="1">
    <citation type="journal article" date="2015" name="ISME J.">
        <title>Genomic and phenotypic differentiation among Methanosarcina mazei populations from Columbia River sediment.</title>
        <authorList>
            <person name="Youngblut N.D."/>
            <person name="Wirth J.S."/>
            <person name="Henriksen J.R."/>
            <person name="Smith M."/>
            <person name="Simon H."/>
            <person name="Metcalf W.W."/>
            <person name="Whitaker R.J."/>
        </authorList>
    </citation>
    <scope>NUCLEOTIDE SEQUENCE [LARGE SCALE GENOMIC DNA]</scope>
    <source>
        <strain evidence="1 3">2.F.T.0.2</strain>
        <strain evidence="2 4">3.H.A.2.4</strain>
    </source>
</reference>
<evidence type="ECO:0000313" key="1">
    <source>
        <dbReference type="EMBL" id="KKG03909.1"/>
    </source>
</evidence>
<name>A0A0F8JNC1_METMZ</name>
<sequence length="86" mass="10290">MQVQHVTSYIYVFCSKKTVKNQHKSEIVIYQLIFTYCHKKAGKEKKRSRKLIQHSMRVKSSAFNSHLSTLFKQEYIQAKYIYTRLA</sequence>
<dbReference type="Proteomes" id="UP000034817">
    <property type="component" value="Unassembled WGS sequence"/>
</dbReference>
<proteinExistence type="predicted"/>